<feature type="region of interest" description="Disordered" evidence="1">
    <location>
        <begin position="276"/>
        <end position="321"/>
    </location>
</feature>
<feature type="compositionally biased region" description="Basic residues" evidence="1">
    <location>
        <begin position="636"/>
        <end position="651"/>
    </location>
</feature>
<feature type="compositionally biased region" description="Basic and acidic residues" evidence="1">
    <location>
        <begin position="526"/>
        <end position="539"/>
    </location>
</feature>
<feature type="region of interest" description="Disordered" evidence="1">
    <location>
        <begin position="479"/>
        <end position="651"/>
    </location>
</feature>
<feature type="compositionally biased region" description="Basic and acidic residues" evidence="1">
    <location>
        <begin position="479"/>
        <end position="506"/>
    </location>
</feature>
<gene>
    <name evidence="2" type="primary">RPB2</name>
</gene>
<feature type="non-terminal residue" evidence="2">
    <location>
        <position position="1"/>
    </location>
</feature>
<feature type="compositionally biased region" description="Low complexity" evidence="1">
    <location>
        <begin position="21"/>
        <end position="32"/>
    </location>
</feature>
<feature type="compositionally biased region" description="Basic residues" evidence="1">
    <location>
        <begin position="596"/>
        <end position="615"/>
    </location>
</feature>
<feature type="region of interest" description="Disordered" evidence="1">
    <location>
        <begin position="341"/>
        <end position="379"/>
    </location>
</feature>
<evidence type="ECO:0000256" key="1">
    <source>
        <dbReference type="SAM" id="MobiDB-lite"/>
    </source>
</evidence>
<feature type="region of interest" description="Disordered" evidence="1">
    <location>
        <begin position="21"/>
        <end position="53"/>
    </location>
</feature>
<sequence>AQAARLCRAAADVAVQAALPAPAAGGQQVPEADAGEEQGVQRVPGHPRQHRHQGPAVLACDGQLGRPAQVHGGQSRRVAGAQPLHLHLHAEPPAAPQHAHRARGQARQAPAAAQHALGHGVPRRDPRRPGLRAGQEHGAHGLRHGRLPRRAHPLVPERVGHGGARGHPAVADQVGDQDLRQRHVVRDPPRAGRPRDDAAEAAEDGGPEPRDCDRAGHTGEGAAVVHGCGADMQAAVCRRGHGGAHAQEALPLAHDHRGLLGLPVPGAGRRRAVQLDAAHRQRPDRVHRHGGGGNGAHRHDHGRSRQRPARFAGPRPPPPHVRRCHGPCQGYDRHHQVLDALRDPPQHDPRHLREHHPLPRPQPIPPQRLPVRHGQAGHGHIPHQLPAPHGHHGQHPLLPAKAPLHHPRHGVHALPRAARRAERHRRHRVLLWLQPGGLAHHEPALDRPRPVPLLLLPLLHGQGGGAGDEPALHVREAVPRDDAQDAPGHVREAGRGRVLPARDARDRRRHHRRQDVAAAPGRGRIRREGGAAREEGLEHGDEDQRDGSHRSGHADRERQWRSHGQGPHPLDPRPADGRQVRLAARPEGHGRDHLPRRGHAVHGRGHRARPRHQPARHPVAHDHRPLGRVPAVQGRRAARRRGRRDALHGRHGRGHLAGAVQVRLPAARVRGHVQRPHGEEAAGQHLPRADVLPAPQAHGGRQDPRASAGARHDPDAAAGGGSFEGRWSPF</sequence>
<accession>Q2I5U2</accession>
<feature type="compositionally biased region" description="Low complexity" evidence="1">
    <location>
        <begin position="105"/>
        <end position="120"/>
    </location>
</feature>
<proteinExistence type="predicted"/>
<feature type="compositionally biased region" description="Basic residues" evidence="1">
    <location>
        <begin position="285"/>
        <end position="308"/>
    </location>
</feature>
<reference evidence="2" key="1">
    <citation type="submission" date="2005-11" db="EMBL/GenBank/DDBJ databases">
        <authorList>
            <consortium name="Assembling the Fungal Tree of Life"/>
            <person name="James T.Y."/>
            <person name="Vilgalys R."/>
        </authorList>
    </citation>
    <scope>NUCLEOTIDE SEQUENCE</scope>
    <source>
        <strain evidence="2">SAG 235-1</strain>
    </source>
</reference>
<feature type="region of interest" description="Disordered" evidence="1">
    <location>
        <begin position="674"/>
        <end position="730"/>
    </location>
</feature>
<feature type="compositionally biased region" description="Pro residues" evidence="1">
    <location>
        <begin position="359"/>
        <end position="368"/>
    </location>
</feature>
<protein>
    <submittedName>
        <fullName evidence="2">RNA polymerase II second largest subunit</fullName>
    </submittedName>
</protein>
<feature type="compositionally biased region" description="Basic and acidic residues" evidence="1">
    <location>
        <begin position="545"/>
        <end position="560"/>
    </location>
</feature>
<organism evidence="2">
    <name type="scientific">Hyaloraphidium curvatum</name>
    <name type="common">Lower fungus</name>
    <dbReference type="NCBI Taxonomy" id="82268"/>
    <lineage>
        <taxon>Eukaryota</taxon>
        <taxon>Fungi</taxon>
        <taxon>Fungi incertae sedis</taxon>
        <taxon>Chytridiomycota</taxon>
        <taxon>Chytridiomycota incertae sedis</taxon>
        <taxon>Monoblepharidomycetes</taxon>
        <taxon>Monoblepharidales</taxon>
        <taxon>Monoblepharidales incertae sedis</taxon>
        <taxon>Hyaloraphidium</taxon>
    </lineage>
</organism>
<dbReference type="AlphaFoldDB" id="Q2I5U2"/>
<feature type="compositionally biased region" description="Basic and acidic residues" evidence="1">
    <location>
        <begin position="207"/>
        <end position="217"/>
    </location>
</feature>
<dbReference type="EMBL" id="DQ302772">
    <property type="protein sequence ID" value="ABC17937.1"/>
    <property type="molecule type" value="Genomic_DNA"/>
</dbReference>
<feature type="compositionally biased region" description="Basic residues" evidence="1">
    <location>
        <begin position="140"/>
        <end position="152"/>
    </location>
</feature>
<feature type="compositionally biased region" description="Basic and acidic residues" evidence="1">
    <location>
        <begin position="570"/>
        <end position="595"/>
    </location>
</feature>
<feature type="compositionally biased region" description="Basic and acidic residues" evidence="1">
    <location>
        <begin position="700"/>
        <end position="715"/>
    </location>
</feature>
<feature type="region of interest" description="Disordered" evidence="1">
    <location>
        <begin position="93"/>
        <end position="218"/>
    </location>
</feature>
<evidence type="ECO:0000313" key="2">
    <source>
        <dbReference type="EMBL" id="ABC17937.1"/>
    </source>
</evidence>
<name>Q2I5U2_HYACU</name>
<feature type="compositionally biased region" description="Basic and acidic residues" evidence="1">
    <location>
        <begin position="341"/>
        <end position="357"/>
    </location>
</feature>
<feature type="compositionally biased region" description="Basic and acidic residues" evidence="1">
    <location>
        <begin position="177"/>
        <end position="198"/>
    </location>
</feature>
<feature type="non-terminal residue" evidence="2">
    <location>
        <position position="730"/>
    </location>
</feature>
<feature type="compositionally biased region" description="Basic and acidic residues" evidence="1">
    <location>
        <begin position="122"/>
        <end position="139"/>
    </location>
</feature>